<organism evidence="1 2">
    <name type="scientific">Luteibacter rhizovicinus DSM 16549</name>
    <dbReference type="NCBI Taxonomy" id="1440763"/>
    <lineage>
        <taxon>Bacteria</taxon>
        <taxon>Pseudomonadati</taxon>
        <taxon>Pseudomonadota</taxon>
        <taxon>Gammaproteobacteria</taxon>
        <taxon>Lysobacterales</taxon>
        <taxon>Rhodanobacteraceae</taxon>
        <taxon>Luteibacter</taxon>
    </lineage>
</organism>
<dbReference type="AlphaFoldDB" id="A0A0G9HE11"/>
<accession>A0A0G9HE11</accession>
<evidence type="ECO:0000313" key="1">
    <source>
        <dbReference type="EMBL" id="APG05273.1"/>
    </source>
</evidence>
<dbReference type="EMBL" id="CP017480">
    <property type="protein sequence ID" value="APG05273.1"/>
    <property type="molecule type" value="Genomic_DNA"/>
</dbReference>
<keyword evidence="2" id="KW-1185">Reference proteome</keyword>
<gene>
    <name evidence="1" type="ORF">BJI69_16120</name>
</gene>
<dbReference type="PATRIC" id="fig|1440763.5.peg.859"/>
<dbReference type="Proteomes" id="UP000182987">
    <property type="component" value="Chromosome"/>
</dbReference>
<dbReference type="RefSeq" id="WP_046966787.1">
    <property type="nucleotide sequence ID" value="NZ_CP017480.1"/>
</dbReference>
<sequence length="160" mass="17578">MPADSHVGTDVFDRILSASGPLVALQAGDTHQLIDQFRLVARRTGQAVYLWRHAEGLASLRDAQMRVPGCTRLGDALRYISQSLHFGVYLLDMPPGPPSATDGALLRQLARAQTGHVRRVVLMGASPTLLATFEDDIIRVDADWRARSAAPRLRDGRWVV</sequence>
<proteinExistence type="predicted"/>
<evidence type="ECO:0000313" key="2">
    <source>
        <dbReference type="Proteomes" id="UP000182987"/>
    </source>
</evidence>
<name>A0A0G9HE11_9GAMM</name>
<dbReference type="STRING" id="1440763.BJI69_16120"/>
<reference evidence="2" key="1">
    <citation type="submission" date="2016-09" db="EMBL/GenBank/DDBJ databases">
        <authorList>
            <person name="Lysoe E."/>
        </authorList>
    </citation>
    <scope>NUCLEOTIDE SEQUENCE [LARGE SCALE GENOMIC DNA]</scope>
    <source>
        <strain evidence="2">LJ96T</strain>
    </source>
</reference>
<dbReference type="OrthoDB" id="6197475at2"/>
<dbReference type="KEGG" id="lrz:BJI69_16120"/>
<protein>
    <submittedName>
        <fullName evidence="1">Uncharacterized protein</fullName>
    </submittedName>
</protein>